<feature type="region of interest" description="Disordered" evidence="1">
    <location>
        <begin position="320"/>
        <end position="349"/>
    </location>
</feature>
<name>A0A815VHN6_ADIRI</name>
<dbReference type="Proteomes" id="UP000663828">
    <property type="component" value="Unassembled WGS sequence"/>
</dbReference>
<dbReference type="Proteomes" id="UP000663852">
    <property type="component" value="Unassembled WGS sequence"/>
</dbReference>
<dbReference type="PANTHER" id="PTHR33194">
    <property type="entry name" value="ZINC KNUCKLE DOMAINCONTAINING PROTEIN"/>
    <property type="match status" value="1"/>
</dbReference>
<evidence type="ECO:0008006" key="5">
    <source>
        <dbReference type="Google" id="ProtNLM"/>
    </source>
</evidence>
<gene>
    <name evidence="2" type="ORF">EDS130_LOCUS44062</name>
    <name evidence="3" type="ORF">XAT740_LOCUS41279</name>
</gene>
<dbReference type="OrthoDB" id="10029446at2759"/>
<feature type="compositionally biased region" description="Basic and acidic residues" evidence="1">
    <location>
        <begin position="325"/>
        <end position="344"/>
    </location>
</feature>
<protein>
    <recommendedName>
        <fullName evidence="5">Gag protein</fullName>
    </recommendedName>
</protein>
<reference evidence="3" key="1">
    <citation type="submission" date="2021-02" db="EMBL/GenBank/DDBJ databases">
        <authorList>
            <person name="Nowell W R."/>
        </authorList>
    </citation>
    <scope>NUCLEOTIDE SEQUENCE</scope>
</reference>
<keyword evidence="4" id="KW-1185">Reference proteome</keyword>
<evidence type="ECO:0000313" key="2">
    <source>
        <dbReference type="EMBL" id="CAF1523796.1"/>
    </source>
</evidence>
<comment type="caution">
    <text evidence="3">The sequence shown here is derived from an EMBL/GenBank/DDBJ whole genome shotgun (WGS) entry which is preliminary data.</text>
</comment>
<dbReference type="EMBL" id="CAJNOR010004804">
    <property type="protein sequence ID" value="CAF1528397.1"/>
    <property type="molecule type" value="Genomic_DNA"/>
</dbReference>
<dbReference type="PANTHER" id="PTHR33194:SF4">
    <property type="entry name" value="CCHC-TYPE DOMAIN-CONTAINING PROTEIN"/>
    <property type="match status" value="1"/>
</dbReference>
<feature type="compositionally biased region" description="Basic and acidic residues" evidence="1">
    <location>
        <begin position="11"/>
        <end position="21"/>
    </location>
</feature>
<dbReference type="EMBL" id="CAJNOJ010000797">
    <property type="protein sequence ID" value="CAF1523796.1"/>
    <property type="molecule type" value="Genomic_DNA"/>
</dbReference>
<sequence>MAQNQGNITEKIMEDKLKEESSSSNDDMDVQVSKQQSNDIMGILQQLLTKQDQLLDENTQLKTQVAFQQITINNLTQVVEELKISPPPHHQSTANLSVDVSGIGTVTSSMTKTQHEKPNLHQHAAKQLQSKRIDQLLNSTPFSGTTSQEVSDWLEEFNLKCDKLEFDDTQRLSIAIDLLKSNAKLWYDTNKGAIEDWTTFTDKLMSHFKLVTGTDQFQLEQKLYNRRRQHYESATDYCHSVLKLCSKVNKEMGEAKRIKHLTQGLNPNAQLHMDLKHPNTTEEFLEALLKFDKWQMEEQKQQQYHATFDQQRQYNWTQSSYQTHDLSKPQQKDRGNPPSDDQKQQHNNGKEYTGCWSCGAMDHYQYQCSKNY</sequence>
<proteinExistence type="predicted"/>
<evidence type="ECO:0000256" key="1">
    <source>
        <dbReference type="SAM" id="MobiDB-lite"/>
    </source>
</evidence>
<accession>A0A815VHN6</accession>
<feature type="region of interest" description="Disordered" evidence="1">
    <location>
        <begin position="1"/>
        <end position="28"/>
    </location>
</feature>
<organism evidence="3 4">
    <name type="scientific">Adineta ricciae</name>
    <name type="common">Rotifer</name>
    <dbReference type="NCBI Taxonomy" id="249248"/>
    <lineage>
        <taxon>Eukaryota</taxon>
        <taxon>Metazoa</taxon>
        <taxon>Spiralia</taxon>
        <taxon>Gnathifera</taxon>
        <taxon>Rotifera</taxon>
        <taxon>Eurotatoria</taxon>
        <taxon>Bdelloidea</taxon>
        <taxon>Adinetida</taxon>
        <taxon>Adinetidae</taxon>
        <taxon>Adineta</taxon>
    </lineage>
</organism>
<dbReference type="AlphaFoldDB" id="A0A815VHN6"/>
<evidence type="ECO:0000313" key="4">
    <source>
        <dbReference type="Proteomes" id="UP000663828"/>
    </source>
</evidence>
<evidence type="ECO:0000313" key="3">
    <source>
        <dbReference type="EMBL" id="CAF1528397.1"/>
    </source>
</evidence>